<dbReference type="Proteomes" id="UP001497516">
    <property type="component" value="Chromosome 2"/>
</dbReference>
<evidence type="ECO:0000256" key="1">
    <source>
        <dbReference type="SAM" id="MobiDB-lite"/>
    </source>
</evidence>
<organism evidence="2 3">
    <name type="scientific">Linum trigynum</name>
    <dbReference type="NCBI Taxonomy" id="586398"/>
    <lineage>
        <taxon>Eukaryota</taxon>
        <taxon>Viridiplantae</taxon>
        <taxon>Streptophyta</taxon>
        <taxon>Embryophyta</taxon>
        <taxon>Tracheophyta</taxon>
        <taxon>Spermatophyta</taxon>
        <taxon>Magnoliopsida</taxon>
        <taxon>eudicotyledons</taxon>
        <taxon>Gunneridae</taxon>
        <taxon>Pentapetalae</taxon>
        <taxon>rosids</taxon>
        <taxon>fabids</taxon>
        <taxon>Malpighiales</taxon>
        <taxon>Linaceae</taxon>
        <taxon>Linum</taxon>
    </lineage>
</organism>
<sequence length="150" mass="17222">MQLPWLIYRALHEHRRRGWDQWSGNGAWLRFARLLLPCSCLSIYINIFEIKYVSSGHCLLCRWMAFLNHDSQLALITPTIGQKGCCRIVAEEEHSIKAEATEPVEFGTELQTDRQTAICLKEQTVHKLPLNSDPSSMEKGNPNAPQLCNW</sequence>
<name>A0AAV2DFU7_9ROSI</name>
<feature type="region of interest" description="Disordered" evidence="1">
    <location>
        <begin position="131"/>
        <end position="150"/>
    </location>
</feature>
<proteinExistence type="predicted"/>
<dbReference type="AlphaFoldDB" id="A0AAV2DFU7"/>
<evidence type="ECO:0000313" key="3">
    <source>
        <dbReference type="Proteomes" id="UP001497516"/>
    </source>
</evidence>
<reference evidence="2 3" key="1">
    <citation type="submission" date="2024-04" db="EMBL/GenBank/DDBJ databases">
        <authorList>
            <person name="Fracassetti M."/>
        </authorList>
    </citation>
    <scope>NUCLEOTIDE SEQUENCE [LARGE SCALE GENOMIC DNA]</scope>
</reference>
<accession>A0AAV2DFU7</accession>
<keyword evidence="3" id="KW-1185">Reference proteome</keyword>
<evidence type="ECO:0000313" key="2">
    <source>
        <dbReference type="EMBL" id="CAL1372755.1"/>
    </source>
</evidence>
<gene>
    <name evidence="2" type="ORF">LTRI10_LOCUS14733</name>
</gene>
<dbReference type="EMBL" id="OZ034815">
    <property type="protein sequence ID" value="CAL1372755.1"/>
    <property type="molecule type" value="Genomic_DNA"/>
</dbReference>
<protein>
    <submittedName>
        <fullName evidence="2">Uncharacterized protein</fullName>
    </submittedName>
</protein>